<dbReference type="GO" id="GO:0016491">
    <property type="term" value="F:oxidoreductase activity"/>
    <property type="evidence" value="ECO:0007669"/>
    <property type="project" value="UniProtKB-KW"/>
</dbReference>
<dbReference type="InterPro" id="IPR036291">
    <property type="entry name" value="NAD(P)-bd_dom_sf"/>
</dbReference>
<dbReference type="InterPro" id="IPR051911">
    <property type="entry name" value="SDR_oxidoreductase"/>
</dbReference>
<dbReference type="PROSITE" id="PS00061">
    <property type="entry name" value="ADH_SHORT"/>
    <property type="match status" value="1"/>
</dbReference>
<dbReference type="PRINTS" id="PR00080">
    <property type="entry name" value="SDRFAMILY"/>
</dbReference>
<keyword evidence="2" id="KW-0560">Oxidoreductase</keyword>
<evidence type="ECO:0000256" key="3">
    <source>
        <dbReference type="RuleBase" id="RU000363"/>
    </source>
</evidence>
<accession>A0A6I3KIN4</accession>
<comment type="caution">
    <text evidence="5">The sequence shown here is derived from an EMBL/GenBank/DDBJ whole genome shotgun (WGS) entry which is preliminary data.</text>
</comment>
<dbReference type="InterPro" id="IPR057326">
    <property type="entry name" value="KR_dom"/>
</dbReference>
<feature type="domain" description="Ketoreductase" evidence="4">
    <location>
        <begin position="2"/>
        <end position="184"/>
    </location>
</feature>
<evidence type="ECO:0000256" key="2">
    <source>
        <dbReference type="ARBA" id="ARBA00023002"/>
    </source>
</evidence>
<dbReference type="Proteomes" id="UP000440694">
    <property type="component" value="Unassembled WGS sequence"/>
</dbReference>
<dbReference type="SMART" id="SM00822">
    <property type="entry name" value="PKS_KR"/>
    <property type="match status" value="1"/>
</dbReference>
<dbReference type="PANTHER" id="PTHR43976">
    <property type="entry name" value="SHORT CHAIN DEHYDROGENASE"/>
    <property type="match status" value="1"/>
</dbReference>
<dbReference type="Pfam" id="PF00106">
    <property type="entry name" value="adh_short"/>
    <property type="match status" value="1"/>
</dbReference>
<dbReference type="InterPro" id="IPR002347">
    <property type="entry name" value="SDR_fam"/>
</dbReference>
<evidence type="ECO:0000259" key="4">
    <source>
        <dbReference type="SMART" id="SM00822"/>
    </source>
</evidence>
<dbReference type="RefSeq" id="WP_154739270.1">
    <property type="nucleotide sequence ID" value="NZ_WMBQ01000001.1"/>
</dbReference>
<dbReference type="Gene3D" id="3.40.50.720">
    <property type="entry name" value="NAD(P)-binding Rossmann-like Domain"/>
    <property type="match status" value="1"/>
</dbReference>
<dbReference type="EMBL" id="WMBQ01000001">
    <property type="protein sequence ID" value="MTD94904.1"/>
    <property type="molecule type" value="Genomic_DNA"/>
</dbReference>
<evidence type="ECO:0000313" key="6">
    <source>
        <dbReference type="Proteomes" id="UP000440694"/>
    </source>
</evidence>
<name>A0A6I3KIN4_9HYPH</name>
<evidence type="ECO:0000256" key="1">
    <source>
        <dbReference type="ARBA" id="ARBA00006484"/>
    </source>
</evidence>
<dbReference type="AlphaFoldDB" id="A0A6I3KIN4"/>
<dbReference type="PRINTS" id="PR00081">
    <property type="entry name" value="GDHRDH"/>
</dbReference>
<dbReference type="PANTHER" id="PTHR43976:SF16">
    <property type="entry name" value="SHORT-CHAIN DEHYDROGENASE_REDUCTASE FAMILY PROTEIN"/>
    <property type="match status" value="1"/>
</dbReference>
<dbReference type="CDD" id="cd05374">
    <property type="entry name" value="17beta-HSD-like_SDR_c"/>
    <property type="match status" value="1"/>
</dbReference>
<evidence type="ECO:0000313" key="5">
    <source>
        <dbReference type="EMBL" id="MTD94904.1"/>
    </source>
</evidence>
<organism evidence="5 6">
    <name type="scientific">Hyphomicrobium album</name>
    <dbReference type="NCBI Taxonomy" id="2665159"/>
    <lineage>
        <taxon>Bacteria</taxon>
        <taxon>Pseudomonadati</taxon>
        <taxon>Pseudomonadota</taxon>
        <taxon>Alphaproteobacteria</taxon>
        <taxon>Hyphomicrobiales</taxon>
        <taxon>Hyphomicrobiaceae</taxon>
        <taxon>Hyphomicrobium</taxon>
    </lineage>
</organism>
<dbReference type="SUPFAM" id="SSF51735">
    <property type="entry name" value="NAD(P)-binding Rossmann-fold domains"/>
    <property type="match status" value="1"/>
</dbReference>
<keyword evidence="6" id="KW-1185">Reference proteome</keyword>
<sequence>MRTVLITGTSAGFGLLAVVELAKRGWRVVASMRNLERRGALDAALAESGAAQNVSVVQLDVTDAASIAKGVAETLEITGGFLDAIVNNAGVAAGGAFEDIPDAELRRVMDTNFFGVMSLTRALLPTFRKQRSGRIVVISSEAAFNGHPCNSIYVASKWAVEGWAESLAFEVDQFGIDVILLEPGPYVTDIWQASPRIAPSDSAYRRWSENVFRAGDAHVAAKGGDPQVVAERIADVLETRRPSFRNPVGRMARYTHFARGKIPSRWLRRGMEAYLGLRRVRL</sequence>
<reference evidence="5 6" key="1">
    <citation type="submission" date="2019-11" db="EMBL/GenBank/DDBJ databases">
        <title>Identification of a novel strain.</title>
        <authorList>
            <person name="Xu Q."/>
            <person name="Wang G."/>
        </authorList>
    </citation>
    <scope>NUCLEOTIDE SEQUENCE [LARGE SCALE GENOMIC DNA]</scope>
    <source>
        <strain evidence="6">xq</strain>
    </source>
</reference>
<comment type="similarity">
    <text evidence="1 3">Belongs to the short-chain dehydrogenases/reductases (SDR) family.</text>
</comment>
<protein>
    <submittedName>
        <fullName evidence="5">SDR family NAD(P)-dependent oxidoreductase</fullName>
    </submittedName>
</protein>
<proteinExistence type="inferred from homology"/>
<dbReference type="InterPro" id="IPR020904">
    <property type="entry name" value="Sc_DH/Rdtase_CS"/>
</dbReference>
<gene>
    <name evidence="5" type="ORF">GIW81_11235</name>
</gene>